<evidence type="ECO:0000313" key="1">
    <source>
        <dbReference type="EMBL" id="GAV66350.1"/>
    </source>
</evidence>
<reference evidence="2" key="1">
    <citation type="submission" date="2016-04" db="EMBL/GenBank/DDBJ databases">
        <title>Cephalotus genome sequencing.</title>
        <authorList>
            <person name="Fukushima K."/>
            <person name="Hasebe M."/>
            <person name="Fang X."/>
        </authorList>
    </citation>
    <scope>NUCLEOTIDE SEQUENCE [LARGE SCALE GENOMIC DNA]</scope>
    <source>
        <strain evidence="2">cv. St1</strain>
    </source>
</reference>
<gene>
    <name evidence="1" type="ORF">CFOL_v3_09860</name>
</gene>
<accession>A0A1Q3BEC0</accession>
<protein>
    <submittedName>
        <fullName evidence="1">Uncharacterized protein</fullName>
    </submittedName>
</protein>
<dbReference type="InParanoid" id="A0A1Q3BEC0"/>
<dbReference type="EMBL" id="BDDD01000472">
    <property type="protein sequence ID" value="GAV66350.1"/>
    <property type="molecule type" value="Genomic_DNA"/>
</dbReference>
<dbReference type="AlphaFoldDB" id="A0A1Q3BEC0"/>
<comment type="caution">
    <text evidence="1">The sequence shown here is derived from an EMBL/GenBank/DDBJ whole genome shotgun (WGS) entry which is preliminary data.</text>
</comment>
<sequence length="237" mass="26372">MDIGDICIDDSTTTHTILQNEKYFSHLTIAKANVGIISGTSYLIKGSRMTRFVLSNGKQIRIIDALYFTTTKKGATARALPLAIESTARARRGEHTLANLLLTNQYGEGMARVRRGWSPLATQRVWLGQSPLATARGSPVPSSYPRRGHKPSLCPRNSEGIASVYALAVYSCCRMPSPRPRHALAEPSPLCRFCCRNYQQNLCPKLQPKPAIHFSNNHNNSLYFTILSNRHISFILD</sequence>
<proteinExistence type="predicted"/>
<organism evidence="1 2">
    <name type="scientific">Cephalotus follicularis</name>
    <name type="common">Albany pitcher plant</name>
    <dbReference type="NCBI Taxonomy" id="3775"/>
    <lineage>
        <taxon>Eukaryota</taxon>
        <taxon>Viridiplantae</taxon>
        <taxon>Streptophyta</taxon>
        <taxon>Embryophyta</taxon>
        <taxon>Tracheophyta</taxon>
        <taxon>Spermatophyta</taxon>
        <taxon>Magnoliopsida</taxon>
        <taxon>eudicotyledons</taxon>
        <taxon>Gunneridae</taxon>
        <taxon>Pentapetalae</taxon>
        <taxon>rosids</taxon>
        <taxon>fabids</taxon>
        <taxon>Oxalidales</taxon>
        <taxon>Cephalotaceae</taxon>
        <taxon>Cephalotus</taxon>
    </lineage>
</organism>
<name>A0A1Q3BEC0_CEPFO</name>
<evidence type="ECO:0000313" key="2">
    <source>
        <dbReference type="Proteomes" id="UP000187406"/>
    </source>
</evidence>
<dbReference type="Proteomes" id="UP000187406">
    <property type="component" value="Unassembled WGS sequence"/>
</dbReference>
<keyword evidence="2" id="KW-1185">Reference proteome</keyword>